<dbReference type="HOGENOM" id="CLU_810981_0_0_5"/>
<organism evidence="2 3">
    <name type="scientific">Phenylobacterium zucineum (strain HLK1)</name>
    <dbReference type="NCBI Taxonomy" id="450851"/>
    <lineage>
        <taxon>Bacteria</taxon>
        <taxon>Pseudomonadati</taxon>
        <taxon>Pseudomonadota</taxon>
        <taxon>Alphaproteobacteria</taxon>
        <taxon>Caulobacterales</taxon>
        <taxon>Caulobacteraceae</taxon>
        <taxon>Phenylobacterium</taxon>
    </lineage>
</organism>
<gene>
    <name evidence="2" type="ordered locus">PHZ_c1550</name>
</gene>
<dbReference type="KEGG" id="pzu:PHZ_c1550"/>
<accession>B4RAF4</accession>
<keyword evidence="3" id="KW-1185">Reference proteome</keyword>
<feature type="signal peptide" evidence="1">
    <location>
        <begin position="1"/>
        <end position="37"/>
    </location>
</feature>
<sequence length="342" mass="34230">MSVQRNTLPGRRKFMQLRLAIQVMLIALLGQAGAAQAQTFGLGITASRPDLGSVTSADVGDTVFRVDAATGAISKVSGGGARLGTGTSVVTVTVTCGNQNACNSRTLNGTISAVGTPTGRAGPMTNFDLAGSVISNESGSNPRTFRVGAIGKNSSKTFTVGMDFPIKGDNAGGGTNAAQSSFTITLTPNGSGNTVSKTGTGLATVYRSLGIAKNSDLSFGRIVRPGSGNGTVTINAITGLRSLGGAAVGLPTPSPSRANYTVSGEGGRTLSVTIPSSIVMTREGGTETLTVTTTNTASTPKLSSILGMAGTYTFSVGGSFPLDSTTASGAYSGVFNVSVAYN</sequence>
<proteinExistence type="predicted"/>
<protein>
    <recommendedName>
        <fullName evidence="4">DUF4402 domain-containing protein</fullName>
    </recommendedName>
</protein>
<feature type="chain" id="PRO_5002825239" description="DUF4402 domain-containing protein" evidence="1">
    <location>
        <begin position="38"/>
        <end position="342"/>
    </location>
</feature>
<dbReference type="EMBL" id="CP000747">
    <property type="protein sequence ID" value="ACG77961.1"/>
    <property type="molecule type" value="Genomic_DNA"/>
</dbReference>
<dbReference type="Proteomes" id="UP000001868">
    <property type="component" value="Chromosome"/>
</dbReference>
<evidence type="ECO:0000313" key="2">
    <source>
        <dbReference type="EMBL" id="ACG77961.1"/>
    </source>
</evidence>
<name>B4RAF4_PHEZH</name>
<dbReference type="AlphaFoldDB" id="B4RAF4"/>
<dbReference type="InterPro" id="IPR025514">
    <property type="entry name" value="DUF4402"/>
</dbReference>
<dbReference type="Pfam" id="PF14352">
    <property type="entry name" value="DUF4402"/>
    <property type="match status" value="1"/>
</dbReference>
<dbReference type="STRING" id="450851.PHZ_c1550"/>
<evidence type="ECO:0000256" key="1">
    <source>
        <dbReference type="SAM" id="SignalP"/>
    </source>
</evidence>
<reference evidence="2 3" key="1">
    <citation type="journal article" date="2008" name="BMC Genomics">
        <title>Complete genome of Phenylobacterium zucineum - a novel facultative intracellular bacterium isolated from human erythroleukemia cell line K562.</title>
        <authorList>
            <person name="Luo Y."/>
            <person name="Xu X."/>
            <person name="Ding Z."/>
            <person name="Liu Z."/>
            <person name="Zhang B."/>
            <person name="Yan Z."/>
            <person name="Sun J."/>
            <person name="Hu S."/>
            <person name="Hu X."/>
        </authorList>
    </citation>
    <scope>NUCLEOTIDE SEQUENCE [LARGE SCALE GENOMIC DNA]</scope>
    <source>
        <strain evidence="2 3">HLK1</strain>
    </source>
</reference>
<keyword evidence="1" id="KW-0732">Signal</keyword>
<evidence type="ECO:0008006" key="4">
    <source>
        <dbReference type="Google" id="ProtNLM"/>
    </source>
</evidence>
<evidence type="ECO:0000313" key="3">
    <source>
        <dbReference type="Proteomes" id="UP000001868"/>
    </source>
</evidence>